<organism evidence="1 2">
    <name type="scientific">Araneus ventricosus</name>
    <name type="common">Orbweaver spider</name>
    <name type="synonym">Epeira ventricosa</name>
    <dbReference type="NCBI Taxonomy" id="182803"/>
    <lineage>
        <taxon>Eukaryota</taxon>
        <taxon>Metazoa</taxon>
        <taxon>Ecdysozoa</taxon>
        <taxon>Arthropoda</taxon>
        <taxon>Chelicerata</taxon>
        <taxon>Arachnida</taxon>
        <taxon>Araneae</taxon>
        <taxon>Araneomorphae</taxon>
        <taxon>Entelegynae</taxon>
        <taxon>Araneoidea</taxon>
        <taxon>Araneidae</taxon>
        <taxon>Araneus</taxon>
    </lineage>
</organism>
<evidence type="ECO:0000313" key="2">
    <source>
        <dbReference type="Proteomes" id="UP000499080"/>
    </source>
</evidence>
<gene>
    <name evidence="1" type="ORF">AVEN_150006_1</name>
</gene>
<comment type="caution">
    <text evidence="1">The sequence shown here is derived from an EMBL/GenBank/DDBJ whole genome shotgun (WGS) entry which is preliminary data.</text>
</comment>
<accession>A0A4Y2HRC4</accession>
<evidence type="ECO:0000313" key="1">
    <source>
        <dbReference type="EMBL" id="GBM67956.1"/>
    </source>
</evidence>
<reference evidence="1 2" key="1">
    <citation type="journal article" date="2019" name="Sci. Rep.">
        <title>Orb-weaving spider Araneus ventricosus genome elucidates the spidroin gene catalogue.</title>
        <authorList>
            <person name="Kono N."/>
            <person name="Nakamura H."/>
            <person name="Ohtoshi R."/>
            <person name="Moran D.A.P."/>
            <person name="Shinohara A."/>
            <person name="Yoshida Y."/>
            <person name="Fujiwara M."/>
            <person name="Mori M."/>
            <person name="Tomita M."/>
            <person name="Arakawa K."/>
        </authorList>
    </citation>
    <scope>NUCLEOTIDE SEQUENCE [LARGE SCALE GENOMIC DNA]</scope>
</reference>
<dbReference type="AlphaFoldDB" id="A0A4Y2HRC4"/>
<name>A0A4Y2HRC4_ARAVE</name>
<keyword evidence="2" id="KW-1185">Reference proteome</keyword>
<dbReference type="Proteomes" id="UP000499080">
    <property type="component" value="Unassembled WGS sequence"/>
</dbReference>
<dbReference type="EMBL" id="BGPR01002114">
    <property type="protein sequence ID" value="GBM67956.1"/>
    <property type="molecule type" value="Genomic_DNA"/>
</dbReference>
<protein>
    <submittedName>
        <fullName evidence="1">Uncharacterized protein</fullName>
    </submittedName>
</protein>
<sequence>MLFSLPSDVCRTISFMIKIRSVTLTSRFEATPRLLREYLVNLNHGQMTGRKPELTPSFPSFRAASAGGRSATASDLACGYAHTRRILGGVGFRARDFATRPSLPL</sequence>
<proteinExistence type="predicted"/>